<dbReference type="PANTHER" id="PTHR43355:SF2">
    <property type="entry name" value="FLAVIN REDUCTASE (NADPH)"/>
    <property type="match status" value="1"/>
</dbReference>
<protein>
    <recommendedName>
        <fullName evidence="2">NAD(P)-binding domain-containing protein</fullName>
    </recommendedName>
</protein>
<dbReference type="InterPro" id="IPR051606">
    <property type="entry name" value="Polyketide_Oxido-like"/>
</dbReference>
<gene>
    <name evidence="3" type="ORF">FRX48_05913</name>
</gene>
<dbReference type="SUPFAM" id="SSF51735">
    <property type="entry name" value="NAD(P)-binding Rossmann-fold domains"/>
    <property type="match status" value="1"/>
</dbReference>
<dbReference type="AlphaFoldDB" id="A0A5M8PLY0"/>
<proteinExistence type="inferred from homology"/>
<name>A0A5M8PLY0_9LECA</name>
<evidence type="ECO:0000313" key="4">
    <source>
        <dbReference type="Proteomes" id="UP000324767"/>
    </source>
</evidence>
<dbReference type="Proteomes" id="UP000324767">
    <property type="component" value="Unassembled WGS sequence"/>
</dbReference>
<comment type="caution">
    <text evidence="3">The sequence shown here is derived from an EMBL/GenBank/DDBJ whole genome shotgun (WGS) entry which is preliminary data.</text>
</comment>
<reference evidence="3 4" key="1">
    <citation type="submission" date="2019-09" db="EMBL/GenBank/DDBJ databases">
        <title>The hologenome of the rock-dwelling lichen Lasallia pustulata.</title>
        <authorList>
            <person name="Greshake Tzovaras B."/>
            <person name="Segers F."/>
            <person name="Bicker A."/>
            <person name="Dal Grande F."/>
            <person name="Otte J."/>
            <person name="Hankeln T."/>
            <person name="Schmitt I."/>
            <person name="Ebersberger I."/>
        </authorList>
    </citation>
    <scope>NUCLEOTIDE SEQUENCE [LARGE SCALE GENOMIC DNA]</scope>
    <source>
        <strain evidence="3">A1-1</strain>
    </source>
</reference>
<dbReference type="OrthoDB" id="10254221at2759"/>
<dbReference type="Gene3D" id="3.40.50.720">
    <property type="entry name" value="NAD(P)-binding Rossmann-like Domain"/>
    <property type="match status" value="1"/>
</dbReference>
<dbReference type="GO" id="GO:0016646">
    <property type="term" value="F:oxidoreductase activity, acting on the CH-NH group of donors, NAD or NADP as acceptor"/>
    <property type="evidence" value="ECO:0007669"/>
    <property type="project" value="TreeGrafter"/>
</dbReference>
<accession>A0A5M8PLY0</accession>
<comment type="similarity">
    <text evidence="1">Belongs to the avfA family.</text>
</comment>
<dbReference type="Pfam" id="PF13460">
    <property type="entry name" value="NAD_binding_10"/>
    <property type="match status" value="1"/>
</dbReference>
<sequence>MPTYAILGATGSTGSSLLRYLHQRSGTVNINLYARSPAKVESMHPYVKTAKNIKSFIGDLSNADLLKECLRRVNVIFCAVAQNINEPGCSISQRVAHTIVAALEKLWEEDGPSFRCPLLVVLGSAALNPRFNAHVPRPVHWVLERGNYYVYDDLAKAIDYVKEHKWIPMITAEPPALVKDVSSGYELSTEKVSVLVSYDDLARGMVQMAEEGDGQKWVGQGVGIKSTGKVKKDVWPLINYQVTGLIAYFFPSLWKYGHGKGKGAGT</sequence>
<dbReference type="InterPro" id="IPR036291">
    <property type="entry name" value="NAD(P)-bd_dom_sf"/>
</dbReference>
<evidence type="ECO:0000313" key="3">
    <source>
        <dbReference type="EMBL" id="KAA6410491.1"/>
    </source>
</evidence>
<feature type="domain" description="NAD(P)-binding" evidence="2">
    <location>
        <begin position="8"/>
        <end position="210"/>
    </location>
</feature>
<evidence type="ECO:0000259" key="2">
    <source>
        <dbReference type="Pfam" id="PF13460"/>
    </source>
</evidence>
<organism evidence="3 4">
    <name type="scientific">Lasallia pustulata</name>
    <dbReference type="NCBI Taxonomy" id="136370"/>
    <lineage>
        <taxon>Eukaryota</taxon>
        <taxon>Fungi</taxon>
        <taxon>Dikarya</taxon>
        <taxon>Ascomycota</taxon>
        <taxon>Pezizomycotina</taxon>
        <taxon>Lecanoromycetes</taxon>
        <taxon>OSLEUM clade</taxon>
        <taxon>Umbilicariomycetidae</taxon>
        <taxon>Umbilicariales</taxon>
        <taxon>Umbilicariaceae</taxon>
        <taxon>Lasallia</taxon>
    </lineage>
</organism>
<dbReference type="PANTHER" id="PTHR43355">
    <property type="entry name" value="FLAVIN REDUCTASE (NADPH)"/>
    <property type="match status" value="1"/>
</dbReference>
<dbReference type="EMBL" id="VXIT01000009">
    <property type="protein sequence ID" value="KAA6410491.1"/>
    <property type="molecule type" value="Genomic_DNA"/>
</dbReference>
<evidence type="ECO:0000256" key="1">
    <source>
        <dbReference type="ARBA" id="ARBA00038376"/>
    </source>
</evidence>
<dbReference type="InterPro" id="IPR016040">
    <property type="entry name" value="NAD(P)-bd_dom"/>
</dbReference>